<dbReference type="Pfam" id="PF03703">
    <property type="entry name" value="bPH_2"/>
    <property type="match status" value="1"/>
</dbReference>
<dbReference type="EMBL" id="BORT01000003">
    <property type="protein sequence ID" value="GIO46220.1"/>
    <property type="molecule type" value="Genomic_DNA"/>
</dbReference>
<organism evidence="2 3">
    <name type="scientific">Paenibacillus azoreducens</name>
    <dbReference type="NCBI Taxonomy" id="116718"/>
    <lineage>
        <taxon>Bacteria</taxon>
        <taxon>Bacillati</taxon>
        <taxon>Bacillota</taxon>
        <taxon>Bacilli</taxon>
        <taxon>Bacillales</taxon>
        <taxon>Paenibacillaceae</taxon>
        <taxon>Paenibacillus</taxon>
    </lineage>
</organism>
<dbReference type="RefSeq" id="WP_212977274.1">
    <property type="nucleotide sequence ID" value="NZ_AP025343.1"/>
</dbReference>
<dbReference type="AlphaFoldDB" id="A0A919YC02"/>
<comment type="caution">
    <text evidence="2">The sequence shown here is derived from an EMBL/GenBank/DDBJ whole genome shotgun (WGS) entry which is preliminary data.</text>
</comment>
<evidence type="ECO:0000313" key="2">
    <source>
        <dbReference type="EMBL" id="GIO46220.1"/>
    </source>
</evidence>
<keyword evidence="3" id="KW-1185">Reference proteome</keyword>
<feature type="domain" description="YdbS-like PH" evidence="1">
    <location>
        <begin position="28"/>
        <end position="103"/>
    </location>
</feature>
<evidence type="ECO:0000313" key="3">
    <source>
        <dbReference type="Proteomes" id="UP000682811"/>
    </source>
</evidence>
<protein>
    <recommendedName>
        <fullName evidence="1">YdbS-like PH domain-containing protein</fullName>
    </recommendedName>
</protein>
<proteinExistence type="predicted"/>
<sequence length="134" mass="15125">MSGQGSTTRGALVWSGRKCTIFGLPLSFTKYFVYEKRLVTRRGLFSLVEDELDFYKVLDKSLELPFWQRIFGCGSIHLNVADVDTPIKILTSIKHPRDVYDRIDQIVTGLTANQNSMRTAASILGSVNQGEFFN</sequence>
<dbReference type="Proteomes" id="UP000682811">
    <property type="component" value="Unassembled WGS sequence"/>
</dbReference>
<reference evidence="2 3" key="1">
    <citation type="submission" date="2021-03" db="EMBL/GenBank/DDBJ databases">
        <title>Antimicrobial resistance genes in bacteria isolated from Japanese honey, and their potential for conferring macrolide and lincosamide resistance in the American foulbrood pathogen Paenibacillus larvae.</title>
        <authorList>
            <person name="Okamoto M."/>
            <person name="Kumagai M."/>
            <person name="Kanamori H."/>
            <person name="Takamatsu D."/>
        </authorList>
    </citation>
    <scope>NUCLEOTIDE SEQUENCE [LARGE SCALE GENOMIC DNA]</scope>
    <source>
        <strain evidence="2 3">J34TS1</strain>
    </source>
</reference>
<gene>
    <name evidence="2" type="ORF">J34TS1_09850</name>
</gene>
<name>A0A919YC02_9BACL</name>
<evidence type="ECO:0000259" key="1">
    <source>
        <dbReference type="Pfam" id="PF03703"/>
    </source>
</evidence>
<accession>A0A919YC02</accession>
<dbReference type="InterPro" id="IPR005182">
    <property type="entry name" value="YdbS-like_PH"/>
</dbReference>